<dbReference type="EMBL" id="GBXM01067871">
    <property type="protein sequence ID" value="JAH40706.1"/>
    <property type="molecule type" value="Transcribed_RNA"/>
</dbReference>
<evidence type="ECO:0000313" key="1">
    <source>
        <dbReference type="EMBL" id="JAH40706.1"/>
    </source>
</evidence>
<proteinExistence type="predicted"/>
<organism evidence="1">
    <name type="scientific">Anguilla anguilla</name>
    <name type="common">European freshwater eel</name>
    <name type="synonym">Muraena anguilla</name>
    <dbReference type="NCBI Taxonomy" id="7936"/>
    <lineage>
        <taxon>Eukaryota</taxon>
        <taxon>Metazoa</taxon>
        <taxon>Chordata</taxon>
        <taxon>Craniata</taxon>
        <taxon>Vertebrata</taxon>
        <taxon>Euteleostomi</taxon>
        <taxon>Actinopterygii</taxon>
        <taxon>Neopterygii</taxon>
        <taxon>Teleostei</taxon>
        <taxon>Anguilliformes</taxon>
        <taxon>Anguillidae</taxon>
        <taxon>Anguilla</taxon>
    </lineage>
</organism>
<reference evidence="1" key="2">
    <citation type="journal article" date="2015" name="Fish Shellfish Immunol.">
        <title>Early steps in the European eel (Anguilla anguilla)-Vibrio vulnificus interaction in the gills: Role of the RtxA13 toxin.</title>
        <authorList>
            <person name="Callol A."/>
            <person name="Pajuelo D."/>
            <person name="Ebbesson L."/>
            <person name="Teles M."/>
            <person name="MacKenzie S."/>
            <person name="Amaro C."/>
        </authorList>
    </citation>
    <scope>NUCLEOTIDE SEQUENCE</scope>
</reference>
<reference evidence="1" key="1">
    <citation type="submission" date="2014-11" db="EMBL/GenBank/DDBJ databases">
        <authorList>
            <person name="Amaro Gonzalez C."/>
        </authorList>
    </citation>
    <scope>NUCLEOTIDE SEQUENCE</scope>
</reference>
<sequence>MKLSIGFGNGQYQGHDLDVLNGSYGPAPDPHIEQQKCVRINV</sequence>
<name>A0A0E9SHC9_ANGAN</name>
<dbReference type="AlphaFoldDB" id="A0A0E9SHC9"/>
<protein>
    <submittedName>
        <fullName evidence="1">Uncharacterized protein</fullName>
    </submittedName>
</protein>
<accession>A0A0E9SHC9</accession>